<dbReference type="AlphaFoldDB" id="A0AAD5MZ47"/>
<proteinExistence type="predicted"/>
<organism evidence="2 3">
    <name type="scientific">Parelaphostrongylus tenuis</name>
    <name type="common">Meningeal worm</name>
    <dbReference type="NCBI Taxonomy" id="148309"/>
    <lineage>
        <taxon>Eukaryota</taxon>
        <taxon>Metazoa</taxon>
        <taxon>Ecdysozoa</taxon>
        <taxon>Nematoda</taxon>
        <taxon>Chromadorea</taxon>
        <taxon>Rhabditida</taxon>
        <taxon>Rhabditina</taxon>
        <taxon>Rhabditomorpha</taxon>
        <taxon>Strongyloidea</taxon>
        <taxon>Metastrongylidae</taxon>
        <taxon>Parelaphostrongylus</taxon>
    </lineage>
</organism>
<feature type="region of interest" description="Disordered" evidence="1">
    <location>
        <begin position="28"/>
        <end position="54"/>
    </location>
</feature>
<evidence type="ECO:0000256" key="1">
    <source>
        <dbReference type="SAM" id="MobiDB-lite"/>
    </source>
</evidence>
<reference evidence="2" key="1">
    <citation type="submission" date="2021-06" db="EMBL/GenBank/DDBJ databases">
        <title>Parelaphostrongylus tenuis whole genome reference sequence.</title>
        <authorList>
            <person name="Garwood T.J."/>
            <person name="Larsen P.A."/>
            <person name="Fountain-Jones N.M."/>
            <person name="Garbe J.R."/>
            <person name="Macchietto M.G."/>
            <person name="Kania S.A."/>
            <person name="Gerhold R.W."/>
            <person name="Richards J.E."/>
            <person name="Wolf T.M."/>
        </authorList>
    </citation>
    <scope>NUCLEOTIDE SEQUENCE</scope>
    <source>
        <strain evidence="2">MNPRO001-30</strain>
        <tissue evidence="2">Meninges</tissue>
    </source>
</reference>
<keyword evidence="3" id="KW-1185">Reference proteome</keyword>
<evidence type="ECO:0000313" key="2">
    <source>
        <dbReference type="EMBL" id="KAJ1365663.1"/>
    </source>
</evidence>
<gene>
    <name evidence="2" type="ORF">KIN20_026063</name>
</gene>
<accession>A0AAD5MZ47</accession>
<sequence>MQLRNPKRHSVKEIDIISGCCPVMNTRGGVSHHTSTNSRMIARQGGRKTGSASD</sequence>
<dbReference type="EMBL" id="JAHQIW010005322">
    <property type="protein sequence ID" value="KAJ1365663.1"/>
    <property type="molecule type" value="Genomic_DNA"/>
</dbReference>
<comment type="caution">
    <text evidence="2">The sequence shown here is derived from an EMBL/GenBank/DDBJ whole genome shotgun (WGS) entry which is preliminary data.</text>
</comment>
<evidence type="ECO:0000313" key="3">
    <source>
        <dbReference type="Proteomes" id="UP001196413"/>
    </source>
</evidence>
<name>A0AAD5MZ47_PARTN</name>
<dbReference type="Proteomes" id="UP001196413">
    <property type="component" value="Unassembled WGS sequence"/>
</dbReference>
<protein>
    <submittedName>
        <fullName evidence="2">Uncharacterized protein</fullName>
    </submittedName>
</protein>